<dbReference type="SUPFAM" id="SSF51905">
    <property type="entry name" value="FAD/NAD(P)-binding domain"/>
    <property type="match status" value="1"/>
</dbReference>
<dbReference type="Gene3D" id="3.30.9.10">
    <property type="entry name" value="D-Amino Acid Oxidase, subunit A, domain 2"/>
    <property type="match status" value="1"/>
</dbReference>
<dbReference type="InterPro" id="IPR006076">
    <property type="entry name" value="FAD-dep_OxRdtase"/>
</dbReference>
<gene>
    <name evidence="3" type="ORF">SAMN04515675_0750</name>
</gene>
<evidence type="ECO:0000259" key="2">
    <source>
        <dbReference type="Pfam" id="PF01266"/>
    </source>
</evidence>
<keyword evidence="4" id="KW-1185">Reference proteome</keyword>
<evidence type="ECO:0000313" key="3">
    <source>
        <dbReference type="EMBL" id="SED33526.1"/>
    </source>
</evidence>
<evidence type="ECO:0000313" key="4">
    <source>
        <dbReference type="Proteomes" id="UP000182179"/>
    </source>
</evidence>
<dbReference type="Proteomes" id="UP000182179">
    <property type="component" value="Unassembled WGS sequence"/>
</dbReference>
<evidence type="ECO:0000256" key="1">
    <source>
        <dbReference type="ARBA" id="ARBA00023002"/>
    </source>
</evidence>
<proteinExistence type="predicted"/>
<comment type="caution">
    <text evidence="3">The sequence shown here is derived from an EMBL/GenBank/DDBJ whole genome shotgun (WGS) entry which is preliminary data.</text>
</comment>
<dbReference type="PANTHER" id="PTHR13847:SF281">
    <property type="entry name" value="FAD DEPENDENT OXIDOREDUCTASE DOMAIN-CONTAINING PROTEIN"/>
    <property type="match status" value="1"/>
</dbReference>
<name>A0A1H4ZTJ5_9PSED</name>
<dbReference type="PANTHER" id="PTHR13847">
    <property type="entry name" value="SARCOSINE DEHYDROGENASE-RELATED"/>
    <property type="match status" value="1"/>
</dbReference>
<organism evidence="3 4">
    <name type="scientific">Pseudomonas costantinii</name>
    <dbReference type="NCBI Taxonomy" id="168469"/>
    <lineage>
        <taxon>Bacteria</taxon>
        <taxon>Pseudomonadati</taxon>
        <taxon>Pseudomonadota</taxon>
        <taxon>Gammaproteobacteria</taxon>
        <taxon>Pseudomonadales</taxon>
        <taxon>Pseudomonadaceae</taxon>
        <taxon>Pseudomonas</taxon>
    </lineage>
</organism>
<protein>
    <submittedName>
        <fullName evidence="3">Glycine/D-amino acid oxidase</fullName>
    </submittedName>
</protein>
<dbReference type="Gene3D" id="3.50.50.60">
    <property type="entry name" value="FAD/NAD(P)-binding domain"/>
    <property type="match status" value="1"/>
</dbReference>
<dbReference type="EMBL" id="FNTS01000002">
    <property type="protein sequence ID" value="SED33526.1"/>
    <property type="molecule type" value="Genomic_DNA"/>
</dbReference>
<dbReference type="Pfam" id="PF01266">
    <property type="entry name" value="DAO"/>
    <property type="match status" value="1"/>
</dbReference>
<accession>A0A1H4ZTJ5</accession>
<sequence>MQTVHATEVTVDNICGWIAQTERLPARAALQGTQRADWLVIGAGITGLNAAHTLAAMHPQARIVIIDRQCAAQGASARNSGFVVAHEHPAESELMGRPGFAGFEVDTAISRAASDEVRQRIARHGIDCDFRDNGYFFAVHDADKLTQVDAKLATLRALGASVQLLQGDALRQKLGTAHYQAGIWCGGGNALLQPAKYVKGLLEALPENISLFENTDITGLERMSNGALRATSPAGNIEARQVLVCLNAFIPRVGLDHSATFPMELSASLTRPLTEKECAAEPWGVLSTRPLGATVRLTPDRRVMIRNTAEYRTRDLSNGDLLQRRHHHVRGLQRRFPWLNEQDIHYTWTGHLSASRSGQPYFAKVENNLYAIAGCNGSGVARGTLWGRLMAEWASGESSPLLQSVIQRAQPGWLPPRPLFDLGALLRMRVEAVRARSEI</sequence>
<feature type="domain" description="FAD dependent oxidoreductase" evidence="2">
    <location>
        <begin position="37"/>
        <end position="393"/>
    </location>
</feature>
<keyword evidence="1" id="KW-0560">Oxidoreductase</keyword>
<reference evidence="3 4" key="1">
    <citation type="submission" date="2016-10" db="EMBL/GenBank/DDBJ databases">
        <authorList>
            <person name="Varghese N."/>
            <person name="Submissions S."/>
        </authorList>
    </citation>
    <scope>NUCLEOTIDE SEQUENCE [LARGE SCALE GENOMIC DNA]</scope>
    <source>
        <strain evidence="3 4">BS2773</strain>
    </source>
</reference>
<dbReference type="InterPro" id="IPR036188">
    <property type="entry name" value="FAD/NAD-bd_sf"/>
</dbReference>